<organism evidence="1 2">
    <name type="scientific">Streblomastix strix</name>
    <dbReference type="NCBI Taxonomy" id="222440"/>
    <lineage>
        <taxon>Eukaryota</taxon>
        <taxon>Metamonada</taxon>
        <taxon>Preaxostyla</taxon>
        <taxon>Oxymonadida</taxon>
        <taxon>Streblomastigidae</taxon>
        <taxon>Streblomastix</taxon>
    </lineage>
</organism>
<evidence type="ECO:0000313" key="2">
    <source>
        <dbReference type="Proteomes" id="UP000324800"/>
    </source>
</evidence>
<proteinExistence type="predicted"/>
<evidence type="ECO:0000313" key="1">
    <source>
        <dbReference type="EMBL" id="KAA6366815.1"/>
    </source>
</evidence>
<accession>A0A5J4UAY1</accession>
<gene>
    <name evidence="1" type="ORF">EZS28_037657</name>
</gene>
<dbReference type="AlphaFoldDB" id="A0A5J4UAY1"/>
<feature type="non-terminal residue" evidence="1">
    <location>
        <position position="1"/>
    </location>
</feature>
<dbReference type="Proteomes" id="UP000324800">
    <property type="component" value="Unassembled WGS sequence"/>
</dbReference>
<comment type="caution">
    <text evidence="1">The sequence shown here is derived from an EMBL/GenBank/DDBJ whole genome shotgun (WGS) entry which is preliminary data.</text>
</comment>
<sequence>LCWGEVVHAGGYSLCLGKLGLVAVKGVHMF</sequence>
<dbReference type="EMBL" id="SNRW01018986">
    <property type="protein sequence ID" value="KAA6366815.1"/>
    <property type="molecule type" value="Genomic_DNA"/>
</dbReference>
<reference evidence="1 2" key="1">
    <citation type="submission" date="2019-03" db="EMBL/GenBank/DDBJ databases">
        <title>Single cell metagenomics reveals metabolic interactions within the superorganism composed of flagellate Streblomastix strix and complex community of Bacteroidetes bacteria on its surface.</title>
        <authorList>
            <person name="Treitli S.C."/>
            <person name="Kolisko M."/>
            <person name="Husnik F."/>
            <person name="Keeling P."/>
            <person name="Hampl V."/>
        </authorList>
    </citation>
    <scope>NUCLEOTIDE SEQUENCE [LARGE SCALE GENOMIC DNA]</scope>
    <source>
        <strain evidence="1">ST1C</strain>
    </source>
</reference>
<name>A0A5J4UAY1_9EUKA</name>
<protein>
    <submittedName>
        <fullName evidence="1">Uncharacterized protein</fullName>
    </submittedName>
</protein>